<name>A0A238HAG6_9BURK</name>
<sequence length="50" mass="5528">MHQRQRNFPSGPAIVMVMRISPDSGTYGFGIRDDSVDSTHVQLRPVAQTA</sequence>
<reference evidence="1 2" key="1">
    <citation type="submission" date="2017-04" db="EMBL/GenBank/DDBJ databases">
        <authorList>
            <person name="Afonso C.L."/>
            <person name="Miller P.J."/>
            <person name="Scott M.A."/>
            <person name="Spackman E."/>
            <person name="Goraichik I."/>
            <person name="Dimitrov K.M."/>
            <person name="Suarez D.L."/>
            <person name="Swayne D.E."/>
        </authorList>
    </citation>
    <scope>NUCLEOTIDE SEQUENCE [LARGE SCALE GENOMIC DNA]</scope>
    <source>
        <strain evidence="1">LMG 28154</strain>
    </source>
</reference>
<gene>
    <name evidence="1" type="ORF">BSIN_4944</name>
</gene>
<organism evidence="1 2">
    <name type="scientific">Burkholderia singularis</name>
    <dbReference type="NCBI Taxonomy" id="1503053"/>
    <lineage>
        <taxon>Bacteria</taxon>
        <taxon>Pseudomonadati</taxon>
        <taxon>Pseudomonadota</taxon>
        <taxon>Betaproteobacteria</taxon>
        <taxon>Burkholderiales</taxon>
        <taxon>Burkholderiaceae</taxon>
        <taxon>Burkholderia</taxon>
        <taxon>pseudomallei group</taxon>
    </lineage>
</organism>
<accession>A0A238HAG6</accession>
<dbReference type="Proteomes" id="UP000198460">
    <property type="component" value="Unassembled WGS sequence"/>
</dbReference>
<protein>
    <submittedName>
        <fullName evidence="1">Uncharacterized protein</fullName>
    </submittedName>
</protein>
<evidence type="ECO:0000313" key="2">
    <source>
        <dbReference type="Proteomes" id="UP000198460"/>
    </source>
</evidence>
<evidence type="ECO:0000313" key="1">
    <source>
        <dbReference type="EMBL" id="SMG02178.1"/>
    </source>
</evidence>
<proteinExistence type="predicted"/>
<dbReference type="AlphaFoldDB" id="A0A238HAG6"/>
<dbReference type="EMBL" id="FXAN01000093">
    <property type="protein sequence ID" value="SMG02178.1"/>
    <property type="molecule type" value="Genomic_DNA"/>
</dbReference>